<comment type="caution">
    <text evidence="2">The sequence shown here is derived from an EMBL/GenBank/DDBJ whole genome shotgun (WGS) entry which is preliminary data.</text>
</comment>
<accession>A0ABV4UA38</accession>
<sequence length="91" mass="9858">MTLCSLTALTALLHSLTPALLAWRPLLDPLPIDNVWMILLLPLSVGVAIVYKTIKLNDMATLPRQAAVLSAQIIVFMLLAAAIIWVVVEVA</sequence>
<feature type="transmembrane region" description="Helical" evidence="1">
    <location>
        <begin position="35"/>
        <end position="54"/>
    </location>
</feature>
<keyword evidence="1" id="KW-0472">Membrane</keyword>
<dbReference type="Proteomes" id="UP001575105">
    <property type="component" value="Unassembled WGS sequence"/>
</dbReference>
<proteinExistence type="predicted"/>
<gene>
    <name evidence="2" type="ORF">ACERK3_13900</name>
</gene>
<dbReference type="RefSeq" id="WP_425346299.1">
    <property type="nucleotide sequence ID" value="NZ_JBGUBD010000008.1"/>
</dbReference>
<name>A0ABV4UA38_9BACT</name>
<feature type="transmembrane region" description="Helical" evidence="1">
    <location>
        <begin position="66"/>
        <end position="88"/>
    </location>
</feature>
<keyword evidence="1" id="KW-1133">Transmembrane helix</keyword>
<evidence type="ECO:0000313" key="2">
    <source>
        <dbReference type="EMBL" id="MFA9479379.1"/>
    </source>
</evidence>
<evidence type="ECO:0000313" key="3">
    <source>
        <dbReference type="Proteomes" id="UP001575105"/>
    </source>
</evidence>
<keyword evidence="3" id="KW-1185">Reference proteome</keyword>
<evidence type="ECO:0000256" key="1">
    <source>
        <dbReference type="SAM" id="Phobius"/>
    </source>
</evidence>
<protein>
    <submittedName>
        <fullName evidence="2">Uncharacterized protein</fullName>
    </submittedName>
</protein>
<keyword evidence="1" id="KW-0812">Transmembrane</keyword>
<dbReference type="EMBL" id="JBGUBD010000008">
    <property type="protein sequence ID" value="MFA9479379.1"/>
    <property type="molecule type" value="Genomic_DNA"/>
</dbReference>
<reference evidence="2 3" key="1">
    <citation type="submission" date="2024-08" db="EMBL/GenBank/DDBJ databases">
        <title>Whole-genome sequencing of halo(alkali)philic microorganisms from hypersaline lakes.</title>
        <authorList>
            <person name="Sorokin D.Y."/>
            <person name="Merkel A.Y."/>
            <person name="Messina E."/>
            <person name="Yakimov M."/>
        </authorList>
    </citation>
    <scope>NUCLEOTIDE SEQUENCE [LARGE SCALE GENOMIC DNA]</scope>
    <source>
        <strain evidence="2 3">AB-hyl4</strain>
    </source>
</reference>
<organism evidence="2 3">
    <name type="scientific">Natronomicrosphaera hydrolytica</name>
    <dbReference type="NCBI Taxonomy" id="3242702"/>
    <lineage>
        <taxon>Bacteria</taxon>
        <taxon>Pseudomonadati</taxon>
        <taxon>Planctomycetota</taxon>
        <taxon>Phycisphaerae</taxon>
        <taxon>Phycisphaerales</taxon>
        <taxon>Phycisphaeraceae</taxon>
        <taxon>Natronomicrosphaera</taxon>
    </lineage>
</organism>